<evidence type="ECO:0000256" key="17">
    <source>
        <dbReference type="ARBA" id="ARBA00023136"/>
    </source>
</evidence>
<comment type="similarity">
    <text evidence="4 25">Belongs to the heme-copper respiratory oxidase family.</text>
</comment>
<evidence type="ECO:0000256" key="24">
    <source>
        <dbReference type="ARBA" id="ARBA00048190"/>
    </source>
</evidence>
<comment type="cofactor">
    <cofactor evidence="2">
        <name>Cu(2+)</name>
        <dbReference type="ChEBI" id="CHEBI:29036"/>
    </cofactor>
</comment>
<dbReference type="GO" id="GO:0016682">
    <property type="term" value="F:oxidoreductase activity, acting on diphenols and related substances as donors, oxygen as acceptor"/>
    <property type="evidence" value="ECO:0007669"/>
    <property type="project" value="InterPro"/>
</dbReference>
<keyword evidence="9 25" id="KW-0349">Heme</keyword>
<feature type="transmembrane region" description="Helical" evidence="26">
    <location>
        <begin position="16"/>
        <end position="38"/>
    </location>
</feature>
<dbReference type="OrthoDB" id="9803294at2"/>
<feature type="transmembrane region" description="Helical" evidence="26">
    <location>
        <begin position="452"/>
        <end position="474"/>
    </location>
</feature>
<accession>A0A432M7T9</accession>
<reference evidence="28 29" key="1">
    <citation type="submission" date="2018-12" db="EMBL/GenBank/DDBJ databases">
        <title>Dyella dinghuensis sp. nov. DHOA06 and Dyella choica sp. nov. 4M-K27, isolated from forest soil.</title>
        <authorList>
            <person name="Qiu L.-H."/>
            <person name="Gao Z.-H."/>
        </authorList>
    </citation>
    <scope>NUCLEOTIDE SEQUENCE [LARGE SCALE GENOMIC DNA]</scope>
    <source>
        <strain evidence="28 29">4M-K27</strain>
    </source>
</reference>
<feature type="transmembrane region" description="Helical" evidence="26">
    <location>
        <begin position="101"/>
        <end position="123"/>
    </location>
</feature>
<name>A0A432M7T9_9GAMM</name>
<evidence type="ECO:0000256" key="7">
    <source>
        <dbReference type="ARBA" id="ARBA00022448"/>
    </source>
</evidence>
<proteinExistence type="inferred from homology"/>
<comment type="caution">
    <text evidence="28">The sequence shown here is derived from an EMBL/GenBank/DDBJ whole genome shotgun (WGS) entry which is preliminary data.</text>
</comment>
<dbReference type="GO" id="GO:0005886">
    <property type="term" value="C:plasma membrane"/>
    <property type="evidence" value="ECO:0007669"/>
    <property type="project" value="UniProtKB-SubCell"/>
</dbReference>
<dbReference type="InterPro" id="IPR023615">
    <property type="entry name" value="Cyt_c_Oxase_su1_BS"/>
</dbReference>
<dbReference type="NCBIfam" id="TIGR02843">
    <property type="entry name" value="CyoB"/>
    <property type="match status" value="1"/>
</dbReference>
<keyword evidence="15" id="KW-0408">Iron</keyword>
<dbReference type="SUPFAM" id="SSF81442">
    <property type="entry name" value="Cytochrome c oxidase subunit I-like"/>
    <property type="match status" value="1"/>
</dbReference>
<dbReference type="PROSITE" id="PS50855">
    <property type="entry name" value="COX1"/>
    <property type="match status" value="1"/>
</dbReference>
<evidence type="ECO:0000256" key="13">
    <source>
        <dbReference type="ARBA" id="ARBA00022982"/>
    </source>
</evidence>
<keyword evidence="16" id="KW-0186">Copper</keyword>
<gene>
    <name evidence="28" type="primary">cyoB</name>
    <name evidence="28" type="ORF">EKH80_06810</name>
</gene>
<dbReference type="InterPro" id="IPR000883">
    <property type="entry name" value="Cyt_C_Oxase_1"/>
</dbReference>
<evidence type="ECO:0000256" key="16">
    <source>
        <dbReference type="ARBA" id="ARBA00023008"/>
    </source>
</evidence>
<evidence type="ECO:0000313" key="28">
    <source>
        <dbReference type="EMBL" id="RUL77584.1"/>
    </source>
</evidence>
<dbReference type="GO" id="GO:0020037">
    <property type="term" value="F:heme binding"/>
    <property type="evidence" value="ECO:0007669"/>
    <property type="project" value="InterPro"/>
</dbReference>
<evidence type="ECO:0000256" key="8">
    <source>
        <dbReference type="ARBA" id="ARBA00022475"/>
    </source>
</evidence>
<dbReference type="InterPro" id="IPR023616">
    <property type="entry name" value="Cyt_c_oxase-like_su1_dom"/>
</dbReference>
<evidence type="ECO:0000256" key="15">
    <source>
        <dbReference type="ARBA" id="ARBA00023004"/>
    </source>
</evidence>
<evidence type="ECO:0000256" key="5">
    <source>
        <dbReference type="ARBA" id="ARBA00012941"/>
    </source>
</evidence>
<keyword evidence="13 25" id="KW-0249">Electron transport</keyword>
<evidence type="ECO:0000256" key="26">
    <source>
        <dbReference type="SAM" id="Phobius"/>
    </source>
</evidence>
<dbReference type="GO" id="GO:0046872">
    <property type="term" value="F:metal ion binding"/>
    <property type="evidence" value="ECO:0007669"/>
    <property type="project" value="UniProtKB-KW"/>
</dbReference>
<evidence type="ECO:0000256" key="6">
    <source>
        <dbReference type="ARBA" id="ARBA00014691"/>
    </source>
</evidence>
<dbReference type="PANTHER" id="PTHR10422">
    <property type="entry name" value="CYTOCHROME C OXIDASE SUBUNIT 1"/>
    <property type="match status" value="1"/>
</dbReference>
<feature type="domain" description="Cytochrome oxidase subunit I profile" evidence="27">
    <location>
        <begin position="39"/>
        <end position="559"/>
    </location>
</feature>
<comment type="subcellular location">
    <subcellularLocation>
        <location evidence="3">Cell membrane</location>
        <topology evidence="3">Multi-pass membrane protein</topology>
    </subcellularLocation>
</comment>
<evidence type="ECO:0000256" key="18">
    <source>
        <dbReference type="ARBA" id="ARBA00030075"/>
    </source>
</evidence>
<dbReference type="RefSeq" id="WP_126683979.1">
    <property type="nucleotide sequence ID" value="NZ_RYYV01000004.1"/>
</dbReference>
<evidence type="ECO:0000256" key="19">
    <source>
        <dbReference type="ARBA" id="ARBA00031883"/>
    </source>
</evidence>
<protein>
    <recommendedName>
        <fullName evidence="6">Cytochrome bo(3) ubiquinol oxidase subunit 1</fullName>
        <ecNumber evidence="5">7.1.1.3</ecNumber>
    </recommendedName>
    <alternativeName>
        <fullName evidence="20">Cytochrome o ubiquinol oxidase subunit 1</fullName>
    </alternativeName>
    <alternativeName>
        <fullName evidence="18">Oxidase bo(3) subunit 1</fullName>
    </alternativeName>
    <alternativeName>
        <fullName evidence="21">Ubiquinol oxidase polypeptide I</fullName>
    </alternativeName>
    <alternativeName>
        <fullName evidence="19">Ubiquinol oxidase subunit 1</fullName>
    </alternativeName>
</protein>
<evidence type="ECO:0000256" key="22">
    <source>
        <dbReference type="ARBA" id="ARBA00034455"/>
    </source>
</evidence>
<dbReference type="Gene3D" id="1.20.210.10">
    <property type="entry name" value="Cytochrome c oxidase-like, subunit I domain"/>
    <property type="match status" value="1"/>
</dbReference>
<evidence type="ECO:0000256" key="25">
    <source>
        <dbReference type="RuleBase" id="RU000370"/>
    </source>
</evidence>
<evidence type="ECO:0000259" key="27">
    <source>
        <dbReference type="PROSITE" id="PS50855"/>
    </source>
</evidence>
<evidence type="ECO:0000256" key="3">
    <source>
        <dbReference type="ARBA" id="ARBA00004651"/>
    </source>
</evidence>
<dbReference type="Pfam" id="PF00115">
    <property type="entry name" value="COX1"/>
    <property type="match status" value="1"/>
</dbReference>
<feature type="transmembrane region" description="Helical" evidence="26">
    <location>
        <begin position="144"/>
        <end position="170"/>
    </location>
</feature>
<dbReference type="GO" id="GO:0022904">
    <property type="term" value="P:respiratory electron transport chain"/>
    <property type="evidence" value="ECO:0007669"/>
    <property type="project" value="TreeGrafter"/>
</dbReference>
<feature type="transmembrane region" description="Helical" evidence="26">
    <location>
        <begin position="494"/>
        <end position="518"/>
    </location>
</feature>
<keyword evidence="11 25" id="KW-0812">Transmembrane</keyword>
<keyword evidence="7 25" id="KW-0813">Transport</keyword>
<feature type="transmembrane region" description="Helical" evidence="26">
    <location>
        <begin position="227"/>
        <end position="253"/>
    </location>
</feature>
<evidence type="ECO:0000313" key="29">
    <source>
        <dbReference type="Proteomes" id="UP000274358"/>
    </source>
</evidence>
<evidence type="ECO:0000256" key="20">
    <source>
        <dbReference type="ARBA" id="ARBA00032190"/>
    </source>
</evidence>
<evidence type="ECO:0000256" key="14">
    <source>
        <dbReference type="ARBA" id="ARBA00022989"/>
    </source>
</evidence>
<keyword evidence="8" id="KW-1003">Cell membrane</keyword>
<evidence type="ECO:0000256" key="11">
    <source>
        <dbReference type="ARBA" id="ARBA00022692"/>
    </source>
</evidence>
<evidence type="ECO:0000256" key="12">
    <source>
        <dbReference type="ARBA" id="ARBA00022723"/>
    </source>
</evidence>
<feature type="transmembrane region" description="Helical" evidence="26">
    <location>
        <begin position="593"/>
        <end position="626"/>
    </location>
</feature>
<dbReference type="GO" id="GO:0009486">
    <property type="term" value="F:cytochrome bo3 ubiquinol oxidase activity"/>
    <property type="evidence" value="ECO:0007669"/>
    <property type="project" value="UniProtKB-EC"/>
</dbReference>
<feature type="transmembrane region" description="Helical" evidence="26">
    <location>
        <begin position="348"/>
        <end position="368"/>
    </location>
</feature>
<evidence type="ECO:0000256" key="9">
    <source>
        <dbReference type="ARBA" id="ARBA00022617"/>
    </source>
</evidence>
<dbReference type="GO" id="GO:0009060">
    <property type="term" value="P:aerobic respiration"/>
    <property type="evidence" value="ECO:0007669"/>
    <property type="project" value="InterPro"/>
</dbReference>
<evidence type="ECO:0000256" key="4">
    <source>
        <dbReference type="ARBA" id="ARBA00009578"/>
    </source>
</evidence>
<dbReference type="EMBL" id="RYYV01000004">
    <property type="protein sequence ID" value="RUL77584.1"/>
    <property type="molecule type" value="Genomic_DNA"/>
</dbReference>
<comment type="subunit">
    <text evidence="23">The cytochrome bo(3) ubiquinol oxidase complex is a heterooctamer of two A chains, two B chains, two C chains and two D chains.</text>
</comment>
<keyword evidence="14 26" id="KW-1133">Transmembrane helix</keyword>
<feature type="transmembrane region" description="Helical" evidence="26">
    <location>
        <begin position="59"/>
        <end position="81"/>
    </location>
</feature>
<dbReference type="GO" id="GO:0004129">
    <property type="term" value="F:cytochrome-c oxidase activity"/>
    <property type="evidence" value="ECO:0007669"/>
    <property type="project" value="InterPro"/>
</dbReference>
<evidence type="ECO:0000256" key="21">
    <source>
        <dbReference type="ARBA" id="ARBA00032435"/>
    </source>
</evidence>
<keyword evidence="12" id="KW-0479">Metal-binding</keyword>
<organism evidence="28 29">
    <name type="scientific">Dyella choica</name>
    <dbReference type="NCBI Taxonomy" id="1927959"/>
    <lineage>
        <taxon>Bacteria</taxon>
        <taxon>Pseudomonadati</taxon>
        <taxon>Pseudomonadota</taxon>
        <taxon>Gammaproteobacteria</taxon>
        <taxon>Lysobacterales</taxon>
        <taxon>Rhodanobacteraceae</taxon>
        <taxon>Dyella</taxon>
    </lineage>
</organism>
<evidence type="ECO:0000256" key="23">
    <source>
        <dbReference type="ARBA" id="ARBA00034513"/>
    </source>
</evidence>
<feature type="transmembrane region" description="Helical" evidence="26">
    <location>
        <begin position="423"/>
        <end position="440"/>
    </location>
</feature>
<dbReference type="CDD" id="cd01662">
    <property type="entry name" value="Ubiquinol_Oxidase_I"/>
    <property type="match status" value="1"/>
</dbReference>
<dbReference type="PANTHER" id="PTHR10422:SF35">
    <property type="entry name" value="CYTOCHROME BO(3) UBIQUINOL OXIDASE SUBUNIT 1"/>
    <property type="match status" value="1"/>
</dbReference>
<dbReference type="FunFam" id="1.20.210.10:FF:000002">
    <property type="entry name" value="Cytochrome o ubiquinol oxidase, subunit I"/>
    <property type="match status" value="1"/>
</dbReference>
<comment type="cofactor">
    <cofactor evidence="22">
        <name>Fe(II)-heme o</name>
        <dbReference type="ChEBI" id="CHEBI:60530"/>
    </cofactor>
</comment>
<sequence length="671" mass="74930">MLGRLGLDAIPYNEPIIMGTLLVVAVLGAALLGVVTYYRKWAYLWREWLTSVDHKRIGAMYIILALVMLLRGFADAIMMRAQQAIADSGHAGYLPPHHYDQIFTAHGVIMIFFVATPLILGLMNVVVPLQIGARDVAFPFLNQLSFWLSVAGAVLVMMSMFVGDFAATGWVAYPPLSELGYSPTVGVDYYIWSLQVSGLGTLLTGINLLVTILRMRAPGMNLMKMPVFTWTALITNILIIAVFPVLTATLALLSADRYLGMHFFTNEGGGNAMMYINLIWVWGHPEVYILILPCFGAFSEIIATFSGKPLFGYKSMVYATSAIGVLSFFVWLHHFFTMGSGANVNAFFGIMTSIISIPTGVKLFNWLFTMFRGRVRYHSATLWTIGFMGCFAIGGMTGVLLAVPGADFVLHNSLFLVAHFHNVIIGGVVFGSLAGISFWFPKVFGFTLDERWGKIACWCWQIGFYLAFMPLYVLGFDGMTRRMNHYDNPDWHPWLVVALCGAVVIGLGILAMGVQLIVSIRHRGENRDLSGDPWDARSLEWSTSSPAPFYNFAVIPTITSLEQHWENKLTGRAYLKPEHYEPIHMPRNTGDGVLIATWSFVLCFALVWHIWPLAMLMLAAVIVHFIARTYNRNTDYYVPASEVARIENERYARLVRVTQVQRPSSSRPKAA</sequence>
<feature type="transmembrane region" description="Helical" evidence="26">
    <location>
        <begin position="317"/>
        <end position="336"/>
    </location>
</feature>
<evidence type="ECO:0000256" key="10">
    <source>
        <dbReference type="ARBA" id="ARBA00022660"/>
    </source>
</evidence>
<dbReference type="PRINTS" id="PR01165">
    <property type="entry name" value="CYCOXIDASEI"/>
</dbReference>
<evidence type="ECO:0000256" key="2">
    <source>
        <dbReference type="ARBA" id="ARBA00001973"/>
    </source>
</evidence>
<dbReference type="EC" id="7.1.1.3" evidence="5"/>
<keyword evidence="29" id="KW-1185">Reference proteome</keyword>
<comment type="cofactor">
    <cofactor evidence="1">
        <name>heme b</name>
        <dbReference type="ChEBI" id="CHEBI:60344"/>
    </cofactor>
</comment>
<comment type="catalytic activity">
    <reaction evidence="24">
        <text>2 a ubiquinol + O2 + n H(+)(in) = 2 a ubiquinone + 2 H2O + n H(+)(out)</text>
        <dbReference type="Rhea" id="RHEA:30251"/>
        <dbReference type="Rhea" id="RHEA-COMP:9565"/>
        <dbReference type="Rhea" id="RHEA-COMP:9566"/>
        <dbReference type="ChEBI" id="CHEBI:15377"/>
        <dbReference type="ChEBI" id="CHEBI:15378"/>
        <dbReference type="ChEBI" id="CHEBI:15379"/>
        <dbReference type="ChEBI" id="CHEBI:16389"/>
        <dbReference type="ChEBI" id="CHEBI:17976"/>
        <dbReference type="EC" id="7.1.1.3"/>
    </reaction>
</comment>
<dbReference type="Proteomes" id="UP000274358">
    <property type="component" value="Unassembled WGS sequence"/>
</dbReference>
<dbReference type="AlphaFoldDB" id="A0A432M7T9"/>
<keyword evidence="17 26" id="KW-0472">Membrane</keyword>
<dbReference type="InterPro" id="IPR014207">
    <property type="entry name" value="Cyt_c_ubiqinol_oxidase_su1"/>
</dbReference>
<dbReference type="PROSITE" id="PS00077">
    <property type="entry name" value="COX1_CUB"/>
    <property type="match status" value="1"/>
</dbReference>
<keyword evidence="10 25" id="KW-0679">Respiratory chain</keyword>
<dbReference type="GO" id="GO:0015990">
    <property type="term" value="P:electron transport coupled proton transport"/>
    <property type="evidence" value="ECO:0007669"/>
    <property type="project" value="TreeGrafter"/>
</dbReference>
<evidence type="ECO:0000256" key="1">
    <source>
        <dbReference type="ARBA" id="ARBA00001970"/>
    </source>
</evidence>
<dbReference type="InterPro" id="IPR036927">
    <property type="entry name" value="Cyt_c_oxase-like_su1_sf"/>
</dbReference>
<feature type="transmembrane region" description="Helical" evidence="26">
    <location>
        <begin position="190"/>
        <end position="215"/>
    </location>
</feature>
<feature type="transmembrane region" description="Helical" evidence="26">
    <location>
        <begin position="380"/>
        <end position="403"/>
    </location>
</feature>